<dbReference type="InterPro" id="IPR012337">
    <property type="entry name" value="RNaseH-like_sf"/>
</dbReference>
<dbReference type="InterPro" id="IPR045246">
    <property type="entry name" value="Piwi_ago-like"/>
</dbReference>
<gene>
    <name evidence="4" type="ORF">KVV02_001836</name>
</gene>
<dbReference type="Pfam" id="PF16488">
    <property type="entry name" value="ArgoL2"/>
    <property type="match status" value="1"/>
</dbReference>
<dbReference type="SMART" id="SM00949">
    <property type="entry name" value="PAZ"/>
    <property type="match status" value="1"/>
</dbReference>
<dbReference type="Gene3D" id="2.170.260.10">
    <property type="entry name" value="paz domain"/>
    <property type="match status" value="1"/>
</dbReference>
<dbReference type="SUPFAM" id="SSF101690">
    <property type="entry name" value="PAZ domain"/>
    <property type="match status" value="1"/>
</dbReference>
<dbReference type="CDD" id="cd04657">
    <property type="entry name" value="Piwi_ago-like"/>
    <property type="match status" value="1"/>
</dbReference>
<evidence type="ECO:0000259" key="3">
    <source>
        <dbReference type="PROSITE" id="PS50822"/>
    </source>
</evidence>
<protein>
    <recommendedName>
        <fullName evidence="6">Piwi-domain-containing protein</fullName>
    </recommendedName>
</protein>
<dbReference type="Gene3D" id="3.30.420.10">
    <property type="entry name" value="Ribonuclease H-like superfamily/Ribonuclease H"/>
    <property type="match status" value="1"/>
</dbReference>
<dbReference type="SUPFAM" id="SSF53098">
    <property type="entry name" value="Ribonuclease H-like"/>
    <property type="match status" value="1"/>
</dbReference>
<evidence type="ECO:0000313" key="4">
    <source>
        <dbReference type="EMBL" id="KAG9322551.1"/>
    </source>
</evidence>
<organism evidence="4 5">
    <name type="scientific">Mortierella alpina</name>
    <name type="common">Oleaginous fungus</name>
    <name type="synonym">Mortierella renispora</name>
    <dbReference type="NCBI Taxonomy" id="64518"/>
    <lineage>
        <taxon>Eukaryota</taxon>
        <taxon>Fungi</taxon>
        <taxon>Fungi incertae sedis</taxon>
        <taxon>Mucoromycota</taxon>
        <taxon>Mortierellomycotina</taxon>
        <taxon>Mortierellomycetes</taxon>
        <taxon>Mortierellales</taxon>
        <taxon>Mortierellaceae</taxon>
        <taxon>Mortierella</taxon>
    </lineage>
</organism>
<dbReference type="Pfam" id="PF08699">
    <property type="entry name" value="ArgoL1"/>
    <property type="match status" value="1"/>
</dbReference>
<sequence length="1042" mass="117088">MALLEIVKCCPNLEQLEIHGGWISRSDQYRTLVLHPYCLQLTSLSVRLHCNDVAYGFYVPTDPALVLLMKSLTRGPKLGYLMTLKLAFMYFGDQAADAIANVDTLEVLGLLEDEDDPSCRVIMNEASREDLMVHGSLGRLHHVLTKLRRLQVLVVDIWNVEISNDKTEHPLFHGEPWACLKSLEELNLLTQLRSMSDLTRRPAAGTKGKRIQLTANFFEMKMPDITVQHYDVVISPDVPPPVRRKVFEQFVTRHTASDLGNARPVFDGRSNLFSATALPFESRTFEVILPGDVRPNSQRPIPVFKVKVKKASTIDLEELGRFLEGRCSLTGNCQTAIMALDVLLHHQPAMLYTTVGRSFFLPTDKQRLAGPAEAWHGYFQTVRPAPGRMMVNVDVSSTAFYRSGELIDIVISILNLRSPDDLRRSGANFNWKRVERAIKNLRISVRHRTTASTRTFKIQKLSPTSARETLFSRDTTPAGDSISVEDYFQQTYHMGLTYPLLPCVVIGPRTMLPMEVCMVVPAQRYTKKLDQAQVADMVKFATQKPHERLNNIKKGLEILAYDHNPFVGAFGVRISKEMAVVRARILEPPMLSYSPRSVQPNFASQEGSWNLINKKLIQGATLESWVVVVFVSERQLPREQVQGFIRRLCQTCVDIGITIPNKSPQLVYINPQGDIEQGLRAAWKVAGDQVEKYPQLLLCILPNTGTPLYAEIKRVTDTVLGSASQCMQSIHTVQPRPQYCANLCLKINAKLGGLNWKLTTPFMTDKPTILFGADVNHAGAGDMTTPSIAAVVASLDDHAGKFATSVRLQPNRTEVIGDLQEMVRDLLRAYYTYSKKKPARILFYRDGVSEGEFSKILQTEVAAIRAACTSLSSDYRPPITFVVVQKRHHARFNPKREDADRSGNCKPGTVIDTDVVHPFEFDYYMYSHAGLLGTSRPAHYHVLLDENRLTSDVLQELTYKLCFLYARCTRSVSLVPPAYYAHVVAARARFHFKGEGTETSGGDAGVDASSYRAVHSKLQQGMSMSPILLRYSRLEELFFLPH</sequence>
<dbReference type="InterPro" id="IPR014811">
    <property type="entry name" value="ArgoL1"/>
</dbReference>
<feature type="domain" description="PAZ" evidence="2">
    <location>
        <begin position="405"/>
        <end position="521"/>
    </location>
</feature>
<dbReference type="SMART" id="SM01163">
    <property type="entry name" value="DUF1785"/>
    <property type="match status" value="1"/>
</dbReference>
<dbReference type="CDD" id="cd02846">
    <property type="entry name" value="PAZ_argonaute_like"/>
    <property type="match status" value="1"/>
</dbReference>
<dbReference type="PANTHER" id="PTHR22891">
    <property type="entry name" value="EUKARYOTIC TRANSLATION INITIATION FACTOR 2C"/>
    <property type="match status" value="1"/>
</dbReference>
<dbReference type="InterPro" id="IPR036085">
    <property type="entry name" value="PAZ_dom_sf"/>
</dbReference>
<dbReference type="InterPro" id="IPR032474">
    <property type="entry name" value="Argonaute_N"/>
</dbReference>
<comment type="similarity">
    <text evidence="1">Belongs to the argonaute family.</text>
</comment>
<dbReference type="InterPro" id="IPR003165">
    <property type="entry name" value="Piwi"/>
</dbReference>
<evidence type="ECO:0008006" key="6">
    <source>
        <dbReference type="Google" id="ProtNLM"/>
    </source>
</evidence>
<dbReference type="EMBL" id="JAIFTL010000140">
    <property type="protein sequence ID" value="KAG9322551.1"/>
    <property type="molecule type" value="Genomic_DNA"/>
</dbReference>
<dbReference type="PROSITE" id="PS50821">
    <property type="entry name" value="PAZ"/>
    <property type="match status" value="1"/>
</dbReference>
<evidence type="ECO:0000313" key="5">
    <source>
        <dbReference type="Proteomes" id="UP000717515"/>
    </source>
</evidence>
<dbReference type="InterPro" id="IPR032473">
    <property type="entry name" value="Argonaute_Mid_dom"/>
</dbReference>
<dbReference type="Pfam" id="PF16486">
    <property type="entry name" value="ArgoN"/>
    <property type="match status" value="1"/>
</dbReference>
<reference evidence="4" key="1">
    <citation type="submission" date="2021-07" db="EMBL/GenBank/DDBJ databases">
        <title>Draft genome of Mortierella alpina, strain LL118, isolated from an aspen leaf litter sample.</title>
        <authorList>
            <person name="Yang S."/>
            <person name="Vinatzer B.A."/>
        </authorList>
    </citation>
    <scope>NUCLEOTIDE SEQUENCE</scope>
    <source>
        <strain evidence="4">LL118</strain>
    </source>
</reference>
<dbReference type="SMART" id="SM00950">
    <property type="entry name" value="Piwi"/>
    <property type="match status" value="1"/>
</dbReference>
<comment type="caution">
    <text evidence="4">The sequence shown here is derived from an EMBL/GenBank/DDBJ whole genome shotgun (WGS) entry which is preliminary data.</text>
</comment>
<dbReference type="Proteomes" id="UP000717515">
    <property type="component" value="Unassembled WGS sequence"/>
</dbReference>
<dbReference type="AlphaFoldDB" id="A0A9P8CXM9"/>
<proteinExistence type="inferred from homology"/>
<feature type="domain" description="Piwi" evidence="3">
    <location>
        <begin position="696"/>
        <end position="993"/>
    </location>
</feature>
<evidence type="ECO:0000259" key="2">
    <source>
        <dbReference type="PROSITE" id="PS50821"/>
    </source>
</evidence>
<dbReference type="Pfam" id="PF02170">
    <property type="entry name" value="PAZ"/>
    <property type="match status" value="1"/>
</dbReference>
<dbReference type="Pfam" id="PF02171">
    <property type="entry name" value="Piwi"/>
    <property type="match status" value="1"/>
</dbReference>
<dbReference type="GO" id="GO:0003723">
    <property type="term" value="F:RNA binding"/>
    <property type="evidence" value="ECO:0007669"/>
    <property type="project" value="InterPro"/>
</dbReference>
<dbReference type="InterPro" id="IPR003100">
    <property type="entry name" value="PAZ_dom"/>
</dbReference>
<dbReference type="InterPro" id="IPR032472">
    <property type="entry name" value="ArgoL2"/>
</dbReference>
<name>A0A9P8CXM9_MORAP</name>
<dbReference type="InterPro" id="IPR036397">
    <property type="entry name" value="RNaseH_sf"/>
</dbReference>
<dbReference type="Gene3D" id="3.40.50.2300">
    <property type="match status" value="1"/>
</dbReference>
<accession>A0A9P8CXM9</accession>
<dbReference type="PROSITE" id="PS50822">
    <property type="entry name" value="PIWI"/>
    <property type="match status" value="1"/>
</dbReference>
<dbReference type="Pfam" id="PF16487">
    <property type="entry name" value="ArgoMid"/>
    <property type="match status" value="1"/>
</dbReference>
<evidence type="ECO:0000256" key="1">
    <source>
        <dbReference type="RuleBase" id="RU361178"/>
    </source>
</evidence>